<dbReference type="AlphaFoldDB" id="A0A1X2GJX2"/>
<evidence type="ECO:0000256" key="2">
    <source>
        <dbReference type="ARBA" id="ARBA00012489"/>
    </source>
</evidence>
<evidence type="ECO:0000256" key="4">
    <source>
        <dbReference type="ARBA" id="ARBA00022829"/>
    </source>
</evidence>
<comment type="caution">
    <text evidence="6">The sequence shown here is derived from an EMBL/GenBank/DDBJ whole genome shotgun (WGS) entry which is preliminary data.</text>
</comment>
<accession>A0A1X2GJX2</accession>
<dbReference type="GO" id="GO:0044732">
    <property type="term" value="C:mitotic spindle pole body"/>
    <property type="evidence" value="ECO:0007669"/>
    <property type="project" value="TreeGrafter"/>
</dbReference>
<evidence type="ECO:0000313" key="6">
    <source>
        <dbReference type="EMBL" id="ORX55549.1"/>
    </source>
</evidence>
<dbReference type="PANTHER" id="PTHR12792">
    <property type="entry name" value="EXTRA SPINDLE POLES 1-RELATED"/>
    <property type="match status" value="1"/>
</dbReference>
<organism evidence="6 7">
    <name type="scientific">Hesseltinella vesiculosa</name>
    <dbReference type="NCBI Taxonomy" id="101127"/>
    <lineage>
        <taxon>Eukaryota</taxon>
        <taxon>Fungi</taxon>
        <taxon>Fungi incertae sedis</taxon>
        <taxon>Mucoromycota</taxon>
        <taxon>Mucoromycotina</taxon>
        <taxon>Mucoromycetes</taxon>
        <taxon>Mucorales</taxon>
        <taxon>Cunninghamellaceae</taxon>
        <taxon>Hesseltinella</taxon>
    </lineage>
</organism>
<dbReference type="GO" id="GO:0005737">
    <property type="term" value="C:cytoplasm"/>
    <property type="evidence" value="ECO:0007669"/>
    <property type="project" value="TreeGrafter"/>
</dbReference>
<evidence type="ECO:0000256" key="1">
    <source>
        <dbReference type="ARBA" id="ARBA00000451"/>
    </source>
</evidence>
<dbReference type="PROSITE" id="PS51700">
    <property type="entry name" value="SEPARIN"/>
    <property type="match status" value="1"/>
</dbReference>
<keyword evidence="4" id="KW-0159">Chromosome partition</keyword>
<keyword evidence="7" id="KW-1185">Reference proteome</keyword>
<evidence type="ECO:0000256" key="3">
    <source>
        <dbReference type="ARBA" id="ARBA00022801"/>
    </source>
</evidence>
<dbReference type="EC" id="3.4.22.49" evidence="2"/>
<gene>
    <name evidence="6" type="ORF">DM01DRAFT_253885</name>
</gene>
<feature type="domain" description="Peptidase C50" evidence="5">
    <location>
        <begin position="335"/>
        <end position="389"/>
    </location>
</feature>
<sequence length="389" mass="44619">MRSYYNTLQGFYQQEHEYDEGEFQTQFINILPSPWTVCSLSFDPNTNALYVAQYRAGQPPLVVKLPIYRTMLQRQQALGITGGPTGLGFDEAIGEFQDIIQHSDHTIHTKKTSMTKKQIEDWWMTRSQLNTRMKKLLEQIESSWLGGFKGMLCGQFAVCKPLFEEFKIKVQHILAQHVKKSVVDLSDGLLHMILRLGLAPEIKDVNDVVYFLLSQPTDVKHTGAVQPYTNCPAAVVNQISQQLIDALKHYHDEALLRGIDTMQRIENSHVILIPDKHTQSLPLENLPIMRQQPTSRVPCLSFLRDRILYGHARANEQANEIKERSRQGKNITVQGSKTYYVLNPSGDLKHTQAEFQHTFATMPTWEGHVQKKPSELECRSVLKQKDIYM</sequence>
<dbReference type="OrthoDB" id="10255632at2759"/>
<dbReference type="GO" id="GO:0072686">
    <property type="term" value="C:mitotic spindle"/>
    <property type="evidence" value="ECO:0007669"/>
    <property type="project" value="TreeGrafter"/>
</dbReference>
<dbReference type="Proteomes" id="UP000242146">
    <property type="component" value="Unassembled WGS sequence"/>
</dbReference>
<protein>
    <recommendedName>
        <fullName evidence="2">separase</fullName>
        <ecNumber evidence="2">3.4.22.49</ecNumber>
    </recommendedName>
</protein>
<dbReference type="GO" id="GO:0006508">
    <property type="term" value="P:proteolysis"/>
    <property type="evidence" value="ECO:0007669"/>
    <property type="project" value="InterPro"/>
</dbReference>
<dbReference type="GO" id="GO:0004197">
    <property type="term" value="F:cysteine-type endopeptidase activity"/>
    <property type="evidence" value="ECO:0007669"/>
    <property type="project" value="InterPro"/>
</dbReference>
<dbReference type="STRING" id="101127.A0A1X2GJX2"/>
<proteinExistence type="predicted"/>
<dbReference type="EMBL" id="MCGT01000011">
    <property type="protein sequence ID" value="ORX55549.1"/>
    <property type="molecule type" value="Genomic_DNA"/>
</dbReference>
<evidence type="ECO:0000313" key="7">
    <source>
        <dbReference type="Proteomes" id="UP000242146"/>
    </source>
</evidence>
<keyword evidence="3" id="KW-0378">Hydrolase</keyword>
<evidence type="ECO:0000259" key="5">
    <source>
        <dbReference type="PROSITE" id="PS51700"/>
    </source>
</evidence>
<comment type="catalytic activity">
    <reaction evidence="1">
        <text>All bonds known to be hydrolyzed by this endopeptidase have arginine in P1 and an acidic residue in P4. P6 is often occupied by an acidic residue or by a hydroxy-amino-acid residue, the phosphorylation of which enhances cleavage.</text>
        <dbReference type="EC" id="3.4.22.49"/>
    </reaction>
</comment>
<dbReference type="GO" id="GO:0005634">
    <property type="term" value="C:nucleus"/>
    <property type="evidence" value="ECO:0007669"/>
    <property type="project" value="InterPro"/>
</dbReference>
<name>A0A1X2GJX2_9FUNG</name>
<dbReference type="GO" id="GO:0051307">
    <property type="term" value="P:meiotic chromosome separation"/>
    <property type="evidence" value="ECO:0007669"/>
    <property type="project" value="TreeGrafter"/>
</dbReference>
<reference evidence="6 7" key="1">
    <citation type="submission" date="2016-07" db="EMBL/GenBank/DDBJ databases">
        <title>Pervasive Adenine N6-methylation of Active Genes in Fungi.</title>
        <authorList>
            <consortium name="DOE Joint Genome Institute"/>
            <person name="Mondo S.J."/>
            <person name="Dannebaum R.O."/>
            <person name="Kuo R.C."/>
            <person name="Labutti K."/>
            <person name="Haridas S."/>
            <person name="Kuo A."/>
            <person name="Salamov A."/>
            <person name="Ahrendt S.R."/>
            <person name="Lipzen A."/>
            <person name="Sullivan W."/>
            <person name="Andreopoulos W.B."/>
            <person name="Clum A."/>
            <person name="Lindquist E."/>
            <person name="Daum C."/>
            <person name="Ramamoorthy G.K."/>
            <person name="Gryganskyi A."/>
            <person name="Culley D."/>
            <person name="Magnuson J.K."/>
            <person name="James T.Y."/>
            <person name="O'Malley M.A."/>
            <person name="Stajich J.E."/>
            <person name="Spatafora J.W."/>
            <person name="Visel A."/>
            <person name="Grigoriev I.V."/>
        </authorList>
    </citation>
    <scope>NUCLEOTIDE SEQUENCE [LARGE SCALE GENOMIC DNA]</scope>
    <source>
        <strain evidence="6 7">NRRL 3301</strain>
    </source>
</reference>
<dbReference type="PANTHER" id="PTHR12792:SF0">
    <property type="entry name" value="SEPARIN"/>
    <property type="match status" value="1"/>
</dbReference>
<dbReference type="Pfam" id="PF03568">
    <property type="entry name" value="Separin_C"/>
    <property type="match status" value="1"/>
</dbReference>
<dbReference type="InterPro" id="IPR005314">
    <property type="entry name" value="Peptidase_C50"/>
</dbReference>
<dbReference type="InterPro" id="IPR030397">
    <property type="entry name" value="SEPARIN_core_dom"/>
</dbReference>